<comment type="caution">
    <text evidence="4">The sequence shown here is derived from an EMBL/GenBank/DDBJ whole genome shotgun (WGS) entry which is preliminary data.</text>
</comment>
<dbReference type="Pfam" id="PF13359">
    <property type="entry name" value="DDE_Tnp_4"/>
    <property type="match status" value="1"/>
</dbReference>
<feature type="domain" description="DDE Tnp4" evidence="3">
    <location>
        <begin position="8"/>
        <end position="73"/>
    </location>
</feature>
<dbReference type="PRINTS" id="PR02086">
    <property type="entry name" value="PUTNUCHARBI1"/>
</dbReference>
<evidence type="ECO:0000256" key="2">
    <source>
        <dbReference type="ARBA" id="ARBA00022723"/>
    </source>
</evidence>
<dbReference type="Proteomes" id="UP001558613">
    <property type="component" value="Unassembled WGS sequence"/>
</dbReference>
<evidence type="ECO:0000256" key="1">
    <source>
        <dbReference type="ARBA" id="ARBA00001968"/>
    </source>
</evidence>
<reference evidence="4 5" key="1">
    <citation type="submission" date="2023-09" db="EMBL/GenBank/DDBJ databases">
        <authorList>
            <person name="Wang M."/>
        </authorList>
    </citation>
    <scope>NUCLEOTIDE SEQUENCE [LARGE SCALE GENOMIC DNA]</scope>
    <source>
        <strain evidence="4">GT-2023</strain>
        <tissue evidence="4">Liver</tissue>
    </source>
</reference>
<organism evidence="4 5">
    <name type="scientific">Cirrhinus molitorella</name>
    <name type="common">mud carp</name>
    <dbReference type="NCBI Taxonomy" id="172907"/>
    <lineage>
        <taxon>Eukaryota</taxon>
        <taxon>Metazoa</taxon>
        <taxon>Chordata</taxon>
        <taxon>Craniata</taxon>
        <taxon>Vertebrata</taxon>
        <taxon>Euteleostomi</taxon>
        <taxon>Actinopterygii</taxon>
        <taxon>Neopterygii</taxon>
        <taxon>Teleostei</taxon>
        <taxon>Ostariophysi</taxon>
        <taxon>Cypriniformes</taxon>
        <taxon>Cyprinidae</taxon>
        <taxon>Labeoninae</taxon>
        <taxon>Labeonini</taxon>
        <taxon>Cirrhinus</taxon>
    </lineage>
</organism>
<keyword evidence="5" id="KW-1185">Reference proteome</keyword>
<dbReference type="EMBL" id="JAYMGO010000022">
    <property type="protein sequence ID" value="KAL1250636.1"/>
    <property type="molecule type" value="Genomic_DNA"/>
</dbReference>
<feature type="non-terminal residue" evidence="4">
    <location>
        <position position="74"/>
    </location>
</feature>
<comment type="cofactor">
    <cofactor evidence="1">
        <name>a divalent metal cation</name>
        <dbReference type="ChEBI" id="CHEBI:60240"/>
    </cofactor>
</comment>
<dbReference type="InterPro" id="IPR027806">
    <property type="entry name" value="HARBI1_dom"/>
</dbReference>
<keyword evidence="2" id="KW-0479">Metal-binding</keyword>
<feature type="non-terminal residue" evidence="4">
    <location>
        <position position="1"/>
    </location>
</feature>
<evidence type="ECO:0000313" key="4">
    <source>
        <dbReference type="EMBL" id="KAL1250636.1"/>
    </source>
</evidence>
<dbReference type="InterPro" id="IPR026103">
    <property type="entry name" value="HARBI1_animal"/>
</dbReference>
<gene>
    <name evidence="4" type="ORF">QQF64_018432</name>
</gene>
<proteinExistence type="predicted"/>
<sequence>FPNVVRCIDGTHIPIIAPNENEADFVNRKSIHSINVQIICDASHIITSVEAKLPGSVHDSRIYRESTLSNRLER</sequence>
<evidence type="ECO:0000259" key="3">
    <source>
        <dbReference type="Pfam" id="PF13359"/>
    </source>
</evidence>
<accession>A0ABR3LEX5</accession>
<protein>
    <recommendedName>
        <fullName evidence="3">DDE Tnp4 domain-containing protein</fullName>
    </recommendedName>
</protein>
<name>A0ABR3LEX5_9TELE</name>
<evidence type="ECO:0000313" key="5">
    <source>
        <dbReference type="Proteomes" id="UP001558613"/>
    </source>
</evidence>